<dbReference type="CDD" id="cd01949">
    <property type="entry name" value="GGDEF"/>
    <property type="match status" value="1"/>
</dbReference>
<evidence type="ECO:0000259" key="1">
    <source>
        <dbReference type="PROSITE" id="PS50887"/>
    </source>
</evidence>
<dbReference type="SUPFAM" id="SSF55073">
    <property type="entry name" value="Nucleotide cyclase"/>
    <property type="match status" value="1"/>
</dbReference>
<dbReference type="InterPro" id="IPR052155">
    <property type="entry name" value="Biofilm_reg_signaling"/>
</dbReference>
<proteinExistence type="predicted"/>
<dbReference type="SMART" id="SM00267">
    <property type="entry name" value="GGDEF"/>
    <property type="match status" value="1"/>
</dbReference>
<accession>A0A0P0Z3H2</accession>
<dbReference type="InterPro" id="IPR035965">
    <property type="entry name" value="PAS-like_dom_sf"/>
</dbReference>
<dbReference type="SUPFAM" id="SSF55785">
    <property type="entry name" value="PYP-like sensor domain (PAS domain)"/>
    <property type="match status" value="1"/>
</dbReference>
<dbReference type="EMBL" id="LC066377">
    <property type="protein sequence ID" value="BAT28644.1"/>
    <property type="molecule type" value="Genomic_DNA"/>
</dbReference>
<dbReference type="Gene3D" id="3.30.70.270">
    <property type="match status" value="1"/>
</dbReference>
<sequence>MQSVTSSLALDGPESYGAIAPDSWLDRTVLDAAFSAARMGVWECSLPDETLRWTAGVYDLFDLPRWTIPDRAYTLSLYSPASRAELTALRAHAIAEGTGFEMDAEIVTPLNNRRWIRITATVECSGGMPVRIFGIKRDITRERSLFDRVRYLSEHDPLTGLANRAVFQSALAEAAHRQDDIALILVDLDGFKLVNDQNGHAAGDAVLRHVGRIIAEACLAPDVAARIGGDEFALVVRAGAQSPVGTAEQIIAALQGPVQPGLSVGASVGIALLRDHGDMEAVFHAADTALYAAKAAGRGRWRLAPRPAS</sequence>
<dbReference type="InterPro" id="IPR043128">
    <property type="entry name" value="Rev_trsase/Diguanyl_cyclase"/>
</dbReference>
<reference evidence="2" key="1">
    <citation type="journal article" date="2015" name="Proc. Natl. Acad. Sci. U.S.A.">
        <title>Bacterial clade with the ribosomal RNA operon on a small plasmid rather than the chromosome.</title>
        <authorList>
            <person name="Anda M."/>
            <person name="Ohtsubo Y."/>
            <person name="Okubo T."/>
            <person name="Sugawara M."/>
            <person name="Nagata Y."/>
            <person name="Tsuda M."/>
            <person name="Minamisawa K."/>
            <person name="Mitsui H."/>
        </authorList>
    </citation>
    <scope>NUCLEOTIDE SEQUENCE</scope>
    <source>
        <strain evidence="2">JCM 14755</strain>
    </source>
</reference>
<dbReference type="PANTHER" id="PTHR44757">
    <property type="entry name" value="DIGUANYLATE CYCLASE DGCP"/>
    <property type="match status" value="1"/>
</dbReference>
<dbReference type="InterPro" id="IPR000160">
    <property type="entry name" value="GGDEF_dom"/>
</dbReference>
<dbReference type="PROSITE" id="PS50887">
    <property type="entry name" value="GGDEF"/>
    <property type="match status" value="1"/>
</dbReference>
<evidence type="ECO:0000313" key="2">
    <source>
        <dbReference type="EMBL" id="BAT28644.1"/>
    </source>
</evidence>
<name>A0A0P0Z3H2_9HYPH</name>
<dbReference type="NCBIfam" id="TIGR00254">
    <property type="entry name" value="GGDEF"/>
    <property type="match status" value="1"/>
</dbReference>
<protein>
    <submittedName>
        <fullName evidence="2">Diguanylate cyclase GGDEF domain-containing protein</fullName>
    </submittedName>
</protein>
<dbReference type="OrthoDB" id="315417at2"/>
<organism evidence="2">
    <name type="scientific">Aureimonas frigidaquae</name>
    <dbReference type="NCBI Taxonomy" id="424757"/>
    <lineage>
        <taxon>Bacteria</taxon>
        <taxon>Pseudomonadati</taxon>
        <taxon>Pseudomonadota</taxon>
        <taxon>Alphaproteobacteria</taxon>
        <taxon>Hyphomicrobiales</taxon>
        <taxon>Aurantimonadaceae</taxon>
        <taxon>Aureimonas</taxon>
    </lineage>
</organism>
<dbReference type="Pfam" id="PF00990">
    <property type="entry name" value="GGDEF"/>
    <property type="match status" value="1"/>
</dbReference>
<dbReference type="RefSeq" id="WP_062225810.1">
    <property type="nucleotide sequence ID" value="NZ_BBWR01000002.1"/>
</dbReference>
<dbReference type="InterPro" id="IPR029787">
    <property type="entry name" value="Nucleotide_cyclase"/>
</dbReference>
<dbReference type="AlphaFoldDB" id="A0A0P0Z3H2"/>
<dbReference type="Gene3D" id="3.30.450.20">
    <property type="entry name" value="PAS domain"/>
    <property type="match status" value="1"/>
</dbReference>
<dbReference type="PANTHER" id="PTHR44757:SF2">
    <property type="entry name" value="BIOFILM ARCHITECTURE MAINTENANCE PROTEIN MBAA"/>
    <property type="match status" value="1"/>
</dbReference>
<feature type="domain" description="GGDEF" evidence="1">
    <location>
        <begin position="179"/>
        <end position="306"/>
    </location>
</feature>